<gene>
    <name evidence="1" type="ORF">LCGC14_1629880</name>
</gene>
<dbReference type="AlphaFoldDB" id="A0A0F9KIJ2"/>
<name>A0A0F9KIJ2_9ZZZZ</name>
<sequence>MLLQANMVKRITASGGGDLEAKSGESLRIKRIECIPSSNDTYLTARVNRVTVAYYRVKGKSGNHLGTNRVGYLRRNIMDFLAAMGVNVTIPVEEGQTFNISRYAETGNVMIVYDRYTAGDVMATDPNGSNAPIYTFMQYASIGTTPAASGDHMLDTALTPSEFPDFPCGKVVPAKSKIELLGIAACPFNNADTGPKGFATTFLKFTQNREVLFDNDRAGIPFDDQDATAAADDYGANFSMIGPGTEILLNTNAILPGDPLMFEPSLKFEAGEELQVELSLIMTAAPTWDGIEDVAFILQVQKF</sequence>
<comment type="caution">
    <text evidence="1">The sequence shown here is derived from an EMBL/GenBank/DDBJ whole genome shotgun (WGS) entry which is preliminary data.</text>
</comment>
<evidence type="ECO:0000313" key="1">
    <source>
        <dbReference type="EMBL" id="KKM21988.1"/>
    </source>
</evidence>
<reference evidence="1" key="1">
    <citation type="journal article" date="2015" name="Nature">
        <title>Complex archaea that bridge the gap between prokaryotes and eukaryotes.</title>
        <authorList>
            <person name="Spang A."/>
            <person name="Saw J.H."/>
            <person name="Jorgensen S.L."/>
            <person name="Zaremba-Niedzwiedzka K."/>
            <person name="Martijn J."/>
            <person name="Lind A.E."/>
            <person name="van Eijk R."/>
            <person name="Schleper C."/>
            <person name="Guy L."/>
            <person name="Ettema T.J."/>
        </authorList>
    </citation>
    <scope>NUCLEOTIDE SEQUENCE</scope>
</reference>
<accession>A0A0F9KIJ2</accession>
<dbReference type="EMBL" id="LAZR01013431">
    <property type="protein sequence ID" value="KKM21988.1"/>
    <property type="molecule type" value="Genomic_DNA"/>
</dbReference>
<organism evidence="1">
    <name type="scientific">marine sediment metagenome</name>
    <dbReference type="NCBI Taxonomy" id="412755"/>
    <lineage>
        <taxon>unclassified sequences</taxon>
        <taxon>metagenomes</taxon>
        <taxon>ecological metagenomes</taxon>
    </lineage>
</organism>
<protein>
    <submittedName>
        <fullName evidence="1">Uncharacterized protein</fullName>
    </submittedName>
</protein>
<proteinExistence type="predicted"/>